<accession>A0ABV5FXD0</accession>
<reference evidence="2 3" key="1">
    <citation type="submission" date="2024-09" db="EMBL/GenBank/DDBJ databases">
        <authorList>
            <person name="Sun Q."/>
            <person name="Mori K."/>
        </authorList>
    </citation>
    <scope>NUCLEOTIDE SEQUENCE [LARGE SCALE GENOMIC DNA]</scope>
    <source>
        <strain evidence="2 3">CCM 7609</strain>
    </source>
</reference>
<feature type="region of interest" description="Disordered" evidence="1">
    <location>
        <begin position="1"/>
        <end position="50"/>
    </location>
</feature>
<name>A0ABV5FXD0_9MICC</name>
<dbReference type="EMBL" id="JBHMFI010000001">
    <property type="protein sequence ID" value="MFB9071322.1"/>
    <property type="molecule type" value="Genomic_DNA"/>
</dbReference>
<evidence type="ECO:0000313" key="3">
    <source>
        <dbReference type="Proteomes" id="UP001589575"/>
    </source>
</evidence>
<gene>
    <name evidence="2" type="ORF">ACFFX0_08980</name>
</gene>
<keyword evidence="3" id="KW-1185">Reference proteome</keyword>
<proteinExistence type="predicted"/>
<sequence length="50" mass="5140">MAPLRGLHAPEFPRGTGAVGRSTCGLGARTGARRSRAGLTRPVPALGWKA</sequence>
<protein>
    <submittedName>
        <fullName evidence="2">Uncharacterized protein</fullName>
    </submittedName>
</protein>
<dbReference type="Proteomes" id="UP001589575">
    <property type="component" value="Unassembled WGS sequence"/>
</dbReference>
<comment type="caution">
    <text evidence="2">The sequence shown here is derived from an EMBL/GenBank/DDBJ whole genome shotgun (WGS) entry which is preliminary data.</text>
</comment>
<organism evidence="2 3">
    <name type="scientific">Citricoccus parietis</name>
    <dbReference type="NCBI Taxonomy" id="592307"/>
    <lineage>
        <taxon>Bacteria</taxon>
        <taxon>Bacillati</taxon>
        <taxon>Actinomycetota</taxon>
        <taxon>Actinomycetes</taxon>
        <taxon>Micrococcales</taxon>
        <taxon>Micrococcaceae</taxon>
        <taxon>Citricoccus</taxon>
    </lineage>
</organism>
<evidence type="ECO:0000313" key="2">
    <source>
        <dbReference type="EMBL" id="MFB9071322.1"/>
    </source>
</evidence>
<evidence type="ECO:0000256" key="1">
    <source>
        <dbReference type="SAM" id="MobiDB-lite"/>
    </source>
</evidence>